<reference evidence="1 2" key="1">
    <citation type="submission" date="2020-08" db="EMBL/GenBank/DDBJ databases">
        <title>Functional genomics of gut bacteria from endangered species of beetles.</title>
        <authorList>
            <person name="Carlos-Shanley C."/>
        </authorList>
    </citation>
    <scope>NUCLEOTIDE SEQUENCE [LARGE SCALE GENOMIC DNA]</scope>
    <source>
        <strain evidence="1 2">S00198</strain>
    </source>
</reference>
<sequence length="174" mass="19366">MNTPTPLAERNARREKTVLDHFADETRQDFDAVLSTFPHPHYELIPTGEVHDGNEDVRRYYTATRQAFPDQRHEIIQLRHAGDSVIVEFWLLGTHKGPLGALPPTGNTFRCRMIALFIFDEAEHLVCERVYFDTLTILRQLLVGVPPAALPGIIGALLGGQAATAGKVPEQAMA</sequence>
<dbReference type="InterPro" id="IPR032710">
    <property type="entry name" value="NTF2-like_dom_sf"/>
</dbReference>
<accession>A0A7X0PG78</accession>
<dbReference type="PANTHER" id="PTHR38436">
    <property type="entry name" value="POLYKETIDE CYCLASE SNOAL-LIKE DOMAIN"/>
    <property type="match status" value="1"/>
</dbReference>
<gene>
    <name evidence="1" type="ORF">HNP48_003722</name>
</gene>
<name>A0A7X0PG78_9BURK</name>
<dbReference type="InterPro" id="IPR009959">
    <property type="entry name" value="Cyclase_SnoaL-like"/>
</dbReference>
<dbReference type="Pfam" id="PF07366">
    <property type="entry name" value="SnoaL"/>
    <property type="match status" value="1"/>
</dbReference>
<evidence type="ECO:0000313" key="2">
    <source>
        <dbReference type="Proteomes" id="UP000575083"/>
    </source>
</evidence>
<dbReference type="EMBL" id="JACHLK010000007">
    <property type="protein sequence ID" value="MBB6561034.1"/>
    <property type="molecule type" value="Genomic_DNA"/>
</dbReference>
<dbReference type="GO" id="GO:0016853">
    <property type="term" value="F:isomerase activity"/>
    <property type="evidence" value="ECO:0007669"/>
    <property type="project" value="UniProtKB-KW"/>
</dbReference>
<evidence type="ECO:0000313" key="1">
    <source>
        <dbReference type="EMBL" id="MBB6561034.1"/>
    </source>
</evidence>
<proteinExistence type="predicted"/>
<dbReference type="GO" id="GO:0030638">
    <property type="term" value="P:polyketide metabolic process"/>
    <property type="evidence" value="ECO:0007669"/>
    <property type="project" value="InterPro"/>
</dbReference>
<protein>
    <submittedName>
        <fullName evidence="1">Steroid delta-isomerase-like uncharacterized protein</fullName>
    </submittedName>
</protein>
<organism evidence="1 2">
    <name type="scientific">Acidovorax soli</name>
    <dbReference type="NCBI Taxonomy" id="592050"/>
    <lineage>
        <taxon>Bacteria</taxon>
        <taxon>Pseudomonadati</taxon>
        <taxon>Pseudomonadota</taxon>
        <taxon>Betaproteobacteria</taxon>
        <taxon>Burkholderiales</taxon>
        <taxon>Comamonadaceae</taxon>
        <taxon>Acidovorax</taxon>
    </lineage>
</organism>
<dbReference type="Gene3D" id="3.10.450.50">
    <property type="match status" value="1"/>
</dbReference>
<keyword evidence="1" id="KW-0413">Isomerase</keyword>
<dbReference type="Proteomes" id="UP000575083">
    <property type="component" value="Unassembled WGS sequence"/>
</dbReference>
<dbReference type="AlphaFoldDB" id="A0A7X0PG78"/>
<comment type="caution">
    <text evidence="1">The sequence shown here is derived from an EMBL/GenBank/DDBJ whole genome shotgun (WGS) entry which is preliminary data.</text>
</comment>
<dbReference type="RefSeq" id="WP_184859649.1">
    <property type="nucleotide sequence ID" value="NZ_JACHLK010000007.1"/>
</dbReference>
<keyword evidence="2" id="KW-1185">Reference proteome</keyword>
<dbReference type="PANTHER" id="PTHR38436:SF1">
    <property type="entry name" value="ESTER CYCLASE"/>
    <property type="match status" value="1"/>
</dbReference>
<dbReference type="SUPFAM" id="SSF54427">
    <property type="entry name" value="NTF2-like"/>
    <property type="match status" value="1"/>
</dbReference>